<sequence length="127" mass="13847">MSKRFPLQSVFDQRPQIRSAPKFTLSDTAHMDKESKLVLLAAVMCAVFMVACIYVVYFLGWTKSIATFVSPLGVAVPCVLQMSIVSRMDGETGRARASSLAGGFAIGYVGGVILMAIFALTWDFTIR</sequence>
<accession>A0A192A7N2</accession>
<evidence type="ECO:0000256" key="1">
    <source>
        <dbReference type="SAM" id="Phobius"/>
    </source>
</evidence>
<evidence type="ECO:0000313" key="2">
    <source>
        <dbReference type="EMBL" id="ANJ76271.1"/>
    </source>
</evidence>
<protein>
    <submittedName>
        <fullName evidence="2">Uncharacterized protein</fullName>
    </submittedName>
</protein>
<feature type="transmembrane region" description="Helical" evidence="1">
    <location>
        <begin position="97"/>
        <end position="122"/>
    </location>
</feature>
<dbReference type="AlphaFoldDB" id="A0A192A7N2"/>
<keyword evidence="2" id="KW-0614">Plasmid</keyword>
<feature type="transmembrane region" description="Helical" evidence="1">
    <location>
        <begin position="37"/>
        <end position="59"/>
    </location>
</feature>
<organism evidence="2 3">
    <name type="scientific">Ralstonia insidiosa</name>
    <dbReference type="NCBI Taxonomy" id="190721"/>
    <lineage>
        <taxon>Bacteria</taxon>
        <taxon>Pseudomonadati</taxon>
        <taxon>Pseudomonadota</taxon>
        <taxon>Betaproteobacteria</taxon>
        <taxon>Burkholderiales</taxon>
        <taxon>Burkholderiaceae</taxon>
        <taxon>Ralstonia</taxon>
    </lineage>
</organism>
<evidence type="ECO:0000313" key="3">
    <source>
        <dbReference type="Proteomes" id="UP000078572"/>
    </source>
</evidence>
<proteinExistence type="predicted"/>
<dbReference type="Proteomes" id="UP000078572">
    <property type="component" value="Plasmid pRI-1"/>
</dbReference>
<feature type="transmembrane region" description="Helical" evidence="1">
    <location>
        <begin position="65"/>
        <end position="85"/>
    </location>
</feature>
<keyword evidence="1" id="KW-0812">Transmembrane</keyword>
<keyword evidence="3" id="KW-1185">Reference proteome</keyword>
<reference evidence="3" key="1">
    <citation type="submission" date="2016-06" db="EMBL/GenBank/DDBJ databases">
        <authorList>
            <person name="Xu Y."/>
            <person name="Nagy A."/>
            <person name="Yan X."/>
            <person name="Kim S.W."/>
            <person name="Haley B."/>
            <person name="Liu N.T."/>
            <person name="Nou X."/>
        </authorList>
    </citation>
    <scope>NUCLEOTIDE SEQUENCE [LARGE SCALE GENOMIC DNA]</scope>
    <source>
        <strain evidence="3">ATCC 49129</strain>
        <plasmid evidence="3">pri-1</plasmid>
    </source>
</reference>
<gene>
    <name evidence="2" type="ORF">A9Y76_27060</name>
</gene>
<name>A0A192A7N2_9RALS</name>
<keyword evidence="1" id="KW-1133">Transmembrane helix</keyword>
<geneLocation type="plasmid" evidence="3">
    <name>pri-1</name>
</geneLocation>
<dbReference type="EMBL" id="CP016024">
    <property type="protein sequence ID" value="ANJ76271.1"/>
    <property type="molecule type" value="Genomic_DNA"/>
</dbReference>
<keyword evidence="1" id="KW-0472">Membrane</keyword>